<proteinExistence type="predicted"/>
<dbReference type="InterPro" id="IPR037056">
    <property type="entry name" value="RNase_H1_N_sf"/>
</dbReference>
<accession>A0A0C3DC52</accession>
<evidence type="ECO:0000256" key="1">
    <source>
        <dbReference type="SAM" id="MobiDB-lite"/>
    </source>
</evidence>
<dbReference type="EMBL" id="KN822175">
    <property type="protein sequence ID" value="KIM53631.1"/>
    <property type="molecule type" value="Genomic_DNA"/>
</dbReference>
<name>A0A0C3DC52_9AGAM</name>
<dbReference type="SUPFAM" id="SSF55658">
    <property type="entry name" value="L9 N-domain-like"/>
    <property type="match status" value="1"/>
</dbReference>
<gene>
    <name evidence="3" type="ORF">SCLCIDRAFT_138699</name>
</gene>
<feature type="domain" description="Ribonuclease H1 N-terminal" evidence="2">
    <location>
        <begin position="25"/>
        <end position="68"/>
    </location>
</feature>
<dbReference type="AlphaFoldDB" id="A0A0C3DC52"/>
<dbReference type="Proteomes" id="UP000053989">
    <property type="component" value="Unassembled WGS sequence"/>
</dbReference>
<evidence type="ECO:0000259" key="2">
    <source>
        <dbReference type="Pfam" id="PF01693"/>
    </source>
</evidence>
<dbReference type="Gene3D" id="3.40.970.10">
    <property type="entry name" value="Ribonuclease H1, N-terminal domain"/>
    <property type="match status" value="1"/>
</dbReference>
<dbReference type="HOGENOM" id="CLU_137526_0_0_1"/>
<dbReference type="Pfam" id="PF01693">
    <property type="entry name" value="Cauli_VI"/>
    <property type="match status" value="1"/>
</dbReference>
<dbReference type="InterPro" id="IPR009027">
    <property type="entry name" value="Ribosomal_bL9/RNase_H1_N"/>
</dbReference>
<sequence length="119" mass="13513">MPRYPPDVPHPKQITLPEDIPTPNKFYVVTAGQEVGIFFDWNDAAIQVTHVSGAIYKSYTMFQDALKYYHMAYYAGELRVMPKPGGPFWKKPQGSSRRTDVDSTSDLSDLFSNQVNIHS</sequence>
<organism evidence="3 4">
    <name type="scientific">Scleroderma citrinum Foug A</name>
    <dbReference type="NCBI Taxonomy" id="1036808"/>
    <lineage>
        <taxon>Eukaryota</taxon>
        <taxon>Fungi</taxon>
        <taxon>Dikarya</taxon>
        <taxon>Basidiomycota</taxon>
        <taxon>Agaricomycotina</taxon>
        <taxon>Agaricomycetes</taxon>
        <taxon>Agaricomycetidae</taxon>
        <taxon>Boletales</taxon>
        <taxon>Sclerodermatineae</taxon>
        <taxon>Sclerodermataceae</taxon>
        <taxon>Scleroderma</taxon>
    </lineage>
</organism>
<evidence type="ECO:0000313" key="3">
    <source>
        <dbReference type="EMBL" id="KIM53631.1"/>
    </source>
</evidence>
<evidence type="ECO:0000313" key="4">
    <source>
        <dbReference type="Proteomes" id="UP000053989"/>
    </source>
</evidence>
<dbReference type="OrthoDB" id="2658750at2759"/>
<dbReference type="InParanoid" id="A0A0C3DC52"/>
<keyword evidence="4" id="KW-1185">Reference proteome</keyword>
<reference evidence="4" key="2">
    <citation type="submission" date="2015-01" db="EMBL/GenBank/DDBJ databases">
        <title>Evolutionary Origins and Diversification of the Mycorrhizal Mutualists.</title>
        <authorList>
            <consortium name="DOE Joint Genome Institute"/>
            <consortium name="Mycorrhizal Genomics Consortium"/>
            <person name="Kohler A."/>
            <person name="Kuo A."/>
            <person name="Nagy L.G."/>
            <person name="Floudas D."/>
            <person name="Copeland A."/>
            <person name="Barry K.W."/>
            <person name="Cichocki N."/>
            <person name="Veneault-Fourrey C."/>
            <person name="LaButti K."/>
            <person name="Lindquist E.A."/>
            <person name="Lipzen A."/>
            <person name="Lundell T."/>
            <person name="Morin E."/>
            <person name="Murat C."/>
            <person name="Riley R."/>
            <person name="Ohm R."/>
            <person name="Sun H."/>
            <person name="Tunlid A."/>
            <person name="Henrissat B."/>
            <person name="Grigoriev I.V."/>
            <person name="Hibbett D.S."/>
            <person name="Martin F."/>
        </authorList>
    </citation>
    <scope>NUCLEOTIDE SEQUENCE [LARGE SCALE GENOMIC DNA]</scope>
    <source>
        <strain evidence="4">Foug A</strain>
    </source>
</reference>
<protein>
    <recommendedName>
        <fullName evidence="2">Ribonuclease H1 N-terminal domain-containing protein</fullName>
    </recommendedName>
</protein>
<dbReference type="InterPro" id="IPR011320">
    <property type="entry name" value="RNase_H1_N"/>
</dbReference>
<feature type="region of interest" description="Disordered" evidence="1">
    <location>
        <begin position="84"/>
        <end position="107"/>
    </location>
</feature>
<dbReference type="STRING" id="1036808.A0A0C3DC52"/>
<reference evidence="3 4" key="1">
    <citation type="submission" date="2014-04" db="EMBL/GenBank/DDBJ databases">
        <authorList>
            <consortium name="DOE Joint Genome Institute"/>
            <person name="Kuo A."/>
            <person name="Kohler A."/>
            <person name="Nagy L.G."/>
            <person name="Floudas D."/>
            <person name="Copeland A."/>
            <person name="Barry K.W."/>
            <person name="Cichocki N."/>
            <person name="Veneault-Fourrey C."/>
            <person name="LaButti K."/>
            <person name="Lindquist E.A."/>
            <person name="Lipzen A."/>
            <person name="Lundell T."/>
            <person name="Morin E."/>
            <person name="Murat C."/>
            <person name="Sun H."/>
            <person name="Tunlid A."/>
            <person name="Henrissat B."/>
            <person name="Grigoriev I.V."/>
            <person name="Hibbett D.S."/>
            <person name="Martin F."/>
            <person name="Nordberg H.P."/>
            <person name="Cantor M.N."/>
            <person name="Hua S.X."/>
        </authorList>
    </citation>
    <scope>NUCLEOTIDE SEQUENCE [LARGE SCALE GENOMIC DNA]</scope>
    <source>
        <strain evidence="3 4">Foug A</strain>
    </source>
</reference>